<name>A0A9D1D7F6_9FIRM</name>
<dbReference type="Gene3D" id="1.10.1760.20">
    <property type="match status" value="1"/>
</dbReference>
<feature type="transmembrane region" description="Helical" evidence="3">
    <location>
        <begin position="31"/>
        <end position="50"/>
    </location>
</feature>
<keyword evidence="3" id="KW-1133">Transmembrane helix</keyword>
<reference evidence="4" key="1">
    <citation type="submission" date="2020-10" db="EMBL/GenBank/DDBJ databases">
        <authorList>
            <person name="Gilroy R."/>
        </authorList>
    </citation>
    <scope>NUCLEOTIDE SEQUENCE</scope>
    <source>
        <strain evidence="4">ChiHjej9B8-7071</strain>
    </source>
</reference>
<keyword evidence="2 3" id="KW-0472">Membrane</keyword>
<keyword evidence="2" id="KW-1003">Cell membrane</keyword>
<dbReference type="AlphaFoldDB" id="A0A9D1D7F6"/>
<evidence type="ECO:0000256" key="1">
    <source>
        <dbReference type="ARBA" id="ARBA00010692"/>
    </source>
</evidence>
<proteinExistence type="inferred from homology"/>
<dbReference type="Pfam" id="PF02632">
    <property type="entry name" value="BioY"/>
    <property type="match status" value="1"/>
</dbReference>
<accession>A0A9D1D7F6</accession>
<keyword evidence="2" id="KW-0813">Transport</keyword>
<reference evidence="4" key="2">
    <citation type="journal article" date="2021" name="PeerJ">
        <title>Extensive microbial diversity within the chicken gut microbiome revealed by metagenomics and culture.</title>
        <authorList>
            <person name="Gilroy R."/>
            <person name="Ravi A."/>
            <person name="Getino M."/>
            <person name="Pursley I."/>
            <person name="Horton D.L."/>
            <person name="Alikhan N.F."/>
            <person name="Baker D."/>
            <person name="Gharbi K."/>
            <person name="Hall N."/>
            <person name="Watson M."/>
            <person name="Adriaenssens E.M."/>
            <person name="Foster-Nyarko E."/>
            <person name="Jarju S."/>
            <person name="Secka A."/>
            <person name="Antonio M."/>
            <person name="Oren A."/>
            <person name="Chaudhuri R.R."/>
            <person name="La Ragione R."/>
            <person name="Hildebrand F."/>
            <person name="Pallen M.J."/>
        </authorList>
    </citation>
    <scope>NUCLEOTIDE SEQUENCE</scope>
    <source>
        <strain evidence="4">ChiHjej9B8-7071</strain>
    </source>
</reference>
<evidence type="ECO:0000256" key="2">
    <source>
        <dbReference type="PIRNR" id="PIRNR016661"/>
    </source>
</evidence>
<dbReference type="InterPro" id="IPR003784">
    <property type="entry name" value="BioY"/>
</dbReference>
<dbReference type="PANTHER" id="PTHR34295">
    <property type="entry name" value="BIOTIN TRANSPORTER BIOY"/>
    <property type="match status" value="1"/>
</dbReference>
<feature type="transmembrane region" description="Helical" evidence="3">
    <location>
        <begin position="148"/>
        <end position="170"/>
    </location>
</feature>
<dbReference type="EMBL" id="DVGD01000128">
    <property type="protein sequence ID" value="HIR09593.1"/>
    <property type="molecule type" value="Genomic_DNA"/>
</dbReference>
<dbReference type="GO" id="GO:0015225">
    <property type="term" value="F:biotin transmembrane transporter activity"/>
    <property type="evidence" value="ECO:0007669"/>
    <property type="project" value="UniProtKB-UniRule"/>
</dbReference>
<comment type="caution">
    <text evidence="4">The sequence shown here is derived from an EMBL/GenBank/DDBJ whole genome shotgun (WGS) entry which is preliminary data.</text>
</comment>
<feature type="transmembrane region" description="Helical" evidence="3">
    <location>
        <begin position="57"/>
        <end position="77"/>
    </location>
</feature>
<evidence type="ECO:0000313" key="4">
    <source>
        <dbReference type="EMBL" id="HIR09593.1"/>
    </source>
</evidence>
<protein>
    <recommendedName>
        <fullName evidence="2">Biotin transporter</fullName>
    </recommendedName>
</protein>
<comment type="subcellular location">
    <subcellularLocation>
        <location evidence="2">Cell membrane</location>
        <topology evidence="2">Multi-pass membrane protein</topology>
    </subcellularLocation>
</comment>
<sequence length="186" mass="19882">MSQTKSMILAALFAALTAVGALIRIPTPISSFTLQVLFVAMSGVLLGSKWGFLSQAAYILLGLVGLPVFVSGGGLSALLQPTFGFLLGMAAMSFLVGYIVERRGAKVFTICWACALGLIPLYAIGLPYMHLILTVYMKLGQTIWDTVWGGMIIFLPWDALKIVVTALLCAKLYPLLHRSAAVSPSL</sequence>
<dbReference type="Proteomes" id="UP000824258">
    <property type="component" value="Unassembled WGS sequence"/>
</dbReference>
<gene>
    <name evidence="4" type="ORF">IAA70_04225</name>
</gene>
<dbReference type="GO" id="GO:0005886">
    <property type="term" value="C:plasma membrane"/>
    <property type="evidence" value="ECO:0007669"/>
    <property type="project" value="UniProtKB-SubCell"/>
</dbReference>
<dbReference type="PIRSF" id="PIRSF016661">
    <property type="entry name" value="BioY"/>
    <property type="match status" value="1"/>
</dbReference>
<dbReference type="PANTHER" id="PTHR34295:SF1">
    <property type="entry name" value="BIOTIN TRANSPORTER BIOY"/>
    <property type="match status" value="1"/>
</dbReference>
<comment type="similarity">
    <text evidence="1 2">Belongs to the BioY family.</text>
</comment>
<keyword evidence="3" id="KW-0812">Transmembrane</keyword>
<evidence type="ECO:0000256" key="3">
    <source>
        <dbReference type="SAM" id="Phobius"/>
    </source>
</evidence>
<feature type="transmembrane region" description="Helical" evidence="3">
    <location>
        <begin position="83"/>
        <end position="100"/>
    </location>
</feature>
<evidence type="ECO:0000313" key="5">
    <source>
        <dbReference type="Proteomes" id="UP000824258"/>
    </source>
</evidence>
<feature type="transmembrane region" description="Helical" evidence="3">
    <location>
        <begin position="107"/>
        <end position="128"/>
    </location>
</feature>
<organism evidence="4 5">
    <name type="scientific">Candidatus Avoscillospira stercoripullorum</name>
    <dbReference type="NCBI Taxonomy" id="2840709"/>
    <lineage>
        <taxon>Bacteria</taxon>
        <taxon>Bacillati</taxon>
        <taxon>Bacillota</taxon>
        <taxon>Clostridia</taxon>
        <taxon>Eubacteriales</taxon>
        <taxon>Oscillospiraceae</taxon>
        <taxon>Oscillospiraceae incertae sedis</taxon>
        <taxon>Candidatus Avoscillospira</taxon>
    </lineage>
</organism>